<feature type="compositionally biased region" description="Low complexity" evidence="1">
    <location>
        <begin position="57"/>
        <end position="68"/>
    </location>
</feature>
<accession>A0A1J7J1V8</accession>
<evidence type="ECO:0000313" key="2">
    <source>
        <dbReference type="EMBL" id="OIW27305.1"/>
    </source>
</evidence>
<organism evidence="2 3">
    <name type="scientific">Coniochaeta ligniaria NRRL 30616</name>
    <dbReference type="NCBI Taxonomy" id="1408157"/>
    <lineage>
        <taxon>Eukaryota</taxon>
        <taxon>Fungi</taxon>
        <taxon>Dikarya</taxon>
        <taxon>Ascomycota</taxon>
        <taxon>Pezizomycotina</taxon>
        <taxon>Sordariomycetes</taxon>
        <taxon>Sordariomycetidae</taxon>
        <taxon>Coniochaetales</taxon>
        <taxon>Coniochaetaceae</taxon>
        <taxon>Coniochaeta</taxon>
    </lineage>
</organism>
<feature type="compositionally biased region" description="Polar residues" evidence="1">
    <location>
        <begin position="27"/>
        <end position="39"/>
    </location>
</feature>
<reference evidence="2 3" key="1">
    <citation type="submission" date="2016-10" db="EMBL/GenBank/DDBJ databases">
        <title>Draft genome sequence of Coniochaeta ligniaria NRRL30616, a lignocellulolytic fungus for bioabatement of inhibitors in plant biomass hydrolysates.</title>
        <authorList>
            <consortium name="DOE Joint Genome Institute"/>
            <person name="Jimenez D.J."/>
            <person name="Hector R.E."/>
            <person name="Riley R."/>
            <person name="Sun H."/>
            <person name="Grigoriev I.V."/>
            <person name="Van Elsas J.D."/>
            <person name="Nichols N.N."/>
        </authorList>
    </citation>
    <scope>NUCLEOTIDE SEQUENCE [LARGE SCALE GENOMIC DNA]</scope>
    <source>
        <strain evidence="2 3">NRRL 30616</strain>
    </source>
</reference>
<proteinExistence type="predicted"/>
<sequence>MTPPPPDTSSSSSSDEEVEQAPKRVTRQSTKGNAQTQAPVASLSEDLLAFLMADPPTKTSDNTETDTTANKDEDPNMLRNKSIAALKQQLADLNIAADELFKSSSLNVGKYVLGPPLSQELIGWLGWAGLVVISDQRHDAGNGRQVTVLVLVKLLKGLLVTVDRYELKPGVKIGRRWARFVEDNEEMVDSWRRFA</sequence>
<evidence type="ECO:0000313" key="3">
    <source>
        <dbReference type="Proteomes" id="UP000182658"/>
    </source>
</evidence>
<dbReference type="Proteomes" id="UP000182658">
    <property type="component" value="Unassembled WGS sequence"/>
</dbReference>
<dbReference type="AlphaFoldDB" id="A0A1J7J1V8"/>
<feature type="region of interest" description="Disordered" evidence="1">
    <location>
        <begin position="1"/>
        <end position="39"/>
    </location>
</feature>
<feature type="region of interest" description="Disordered" evidence="1">
    <location>
        <begin position="54"/>
        <end position="77"/>
    </location>
</feature>
<protein>
    <submittedName>
        <fullName evidence="2">Uncharacterized protein</fullName>
    </submittedName>
</protein>
<gene>
    <name evidence="2" type="ORF">CONLIGDRAFT_682369</name>
</gene>
<evidence type="ECO:0000256" key="1">
    <source>
        <dbReference type="SAM" id="MobiDB-lite"/>
    </source>
</evidence>
<dbReference type="InParanoid" id="A0A1J7J1V8"/>
<name>A0A1J7J1V8_9PEZI</name>
<dbReference type="EMBL" id="KV875099">
    <property type="protein sequence ID" value="OIW27305.1"/>
    <property type="molecule type" value="Genomic_DNA"/>
</dbReference>
<keyword evidence="3" id="KW-1185">Reference proteome</keyword>